<dbReference type="PANTHER" id="PTHR43303:SF4">
    <property type="entry name" value="NADPH DEHYDROGENASE C23G7.10C-RELATED"/>
    <property type="match status" value="1"/>
</dbReference>
<dbReference type="SUPFAM" id="SSF51395">
    <property type="entry name" value="FMN-linked oxidoreductases"/>
    <property type="match status" value="1"/>
</dbReference>
<gene>
    <name evidence="7" type="ORF">UFOPK3181_00037</name>
</gene>
<reference evidence="7" key="1">
    <citation type="submission" date="2020-05" db="EMBL/GenBank/DDBJ databases">
        <authorList>
            <person name="Chiriac C."/>
            <person name="Salcher M."/>
            <person name="Ghai R."/>
            <person name="Kavagutti S V."/>
        </authorList>
    </citation>
    <scope>NUCLEOTIDE SEQUENCE</scope>
</reference>
<evidence type="ECO:0000256" key="4">
    <source>
        <dbReference type="ARBA" id="ARBA00022857"/>
    </source>
</evidence>
<organism evidence="7">
    <name type="scientific">freshwater metagenome</name>
    <dbReference type="NCBI Taxonomy" id="449393"/>
    <lineage>
        <taxon>unclassified sequences</taxon>
        <taxon>metagenomes</taxon>
        <taxon>ecological metagenomes</taxon>
    </lineage>
</organism>
<keyword evidence="3" id="KW-0288">FMN</keyword>
<dbReference type="CDD" id="cd02932">
    <property type="entry name" value="OYE_YqiM_FMN"/>
    <property type="match status" value="1"/>
</dbReference>
<evidence type="ECO:0000313" key="7">
    <source>
        <dbReference type="EMBL" id="CAB4818221.1"/>
    </source>
</evidence>
<dbReference type="InterPro" id="IPR013785">
    <property type="entry name" value="Aldolase_TIM"/>
</dbReference>
<dbReference type="Gene3D" id="3.20.20.70">
    <property type="entry name" value="Aldolase class I"/>
    <property type="match status" value="1"/>
</dbReference>
<feature type="domain" description="NADH:flavin oxidoreductase/NADH oxidase N-terminal" evidence="6">
    <location>
        <begin position="5"/>
        <end position="338"/>
    </location>
</feature>
<dbReference type="PANTHER" id="PTHR43303">
    <property type="entry name" value="NADPH DEHYDROGENASE C23G7.10C-RELATED"/>
    <property type="match status" value="1"/>
</dbReference>
<keyword evidence="2" id="KW-0285">Flavoprotein</keyword>
<proteinExistence type="predicted"/>
<dbReference type="GO" id="GO:0003959">
    <property type="term" value="F:NADPH dehydrogenase activity"/>
    <property type="evidence" value="ECO:0007669"/>
    <property type="project" value="InterPro"/>
</dbReference>
<dbReference type="InterPro" id="IPR001155">
    <property type="entry name" value="OxRdtase_FMN_N"/>
</dbReference>
<dbReference type="EMBL" id="CAFABG010000001">
    <property type="protein sequence ID" value="CAB4818221.1"/>
    <property type="molecule type" value="Genomic_DNA"/>
</dbReference>
<dbReference type="InterPro" id="IPR044152">
    <property type="entry name" value="YqjM-like"/>
</dbReference>
<evidence type="ECO:0000259" key="6">
    <source>
        <dbReference type="Pfam" id="PF00724"/>
    </source>
</evidence>
<comment type="cofactor">
    <cofactor evidence="1">
        <name>FMN</name>
        <dbReference type="ChEBI" id="CHEBI:58210"/>
    </cofactor>
</comment>
<name>A0A6J6Z8Z3_9ZZZZ</name>
<sequence length="362" mass="39307">MPNSMFDPLKIREVEFLNRVWVSPMCQYSATNGVVGEWHRIHLGAFASGGAGLVMVEATAVVANGRISTGCSGLWSHEHAQAFAPVVDFAHSMGTRIGIQLAHAGRKGSTLLPWDDHVIASADEGGWVTDAPSSISYQDFPVPHALTISEISNLSQQFVSAAKRAITVGFDVIELHAAHGYLFHQFFSPLSNKREDQYGGSFENRIRFLCEVARAVRAVVPESNPLFVRISATDWVSGGWTLEESIELAKVLKDIGVDLIDVSSGGLVHDAKITTGPGYQVEFAQAIKESSGILTSAVGLITEPSQAEQIVQLGQADAVMLGRAMLRNPHWPMSAAEDLGIRIAWQKQFERARKIAPRPSPQ</sequence>
<evidence type="ECO:0000256" key="3">
    <source>
        <dbReference type="ARBA" id="ARBA00022643"/>
    </source>
</evidence>
<keyword evidence="4" id="KW-0521">NADP</keyword>
<protein>
    <submittedName>
        <fullName evidence="7">Unannotated protein</fullName>
    </submittedName>
</protein>
<keyword evidence="5" id="KW-0560">Oxidoreductase</keyword>
<dbReference type="AlphaFoldDB" id="A0A6J6Z8Z3"/>
<evidence type="ECO:0000256" key="5">
    <source>
        <dbReference type="ARBA" id="ARBA00023002"/>
    </source>
</evidence>
<dbReference type="GO" id="GO:0010181">
    <property type="term" value="F:FMN binding"/>
    <property type="evidence" value="ECO:0007669"/>
    <property type="project" value="InterPro"/>
</dbReference>
<evidence type="ECO:0000256" key="2">
    <source>
        <dbReference type="ARBA" id="ARBA00022630"/>
    </source>
</evidence>
<accession>A0A6J6Z8Z3</accession>
<dbReference type="GO" id="GO:0050661">
    <property type="term" value="F:NADP binding"/>
    <property type="evidence" value="ECO:0007669"/>
    <property type="project" value="InterPro"/>
</dbReference>
<dbReference type="Pfam" id="PF00724">
    <property type="entry name" value="Oxidored_FMN"/>
    <property type="match status" value="1"/>
</dbReference>
<evidence type="ECO:0000256" key="1">
    <source>
        <dbReference type="ARBA" id="ARBA00001917"/>
    </source>
</evidence>